<proteinExistence type="predicted"/>
<evidence type="ECO:0000313" key="3">
    <source>
        <dbReference type="EMBL" id="CAF1532619.1"/>
    </source>
</evidence>
<protein>
    <submittedName>
        <fullName evidence="2">Uncharacterized protein</fullName>
    </submittedName>
</protein>
<organism evidence="2 5">
    <name type="scientific">Adineta ricciae</name>
    <name type="common">Rotifer</name>
    <dbReference type="NCBI Taxonomy" id="249248"/>
    <lineage>
        <taxon>Eukaryota</taxon>
        <taxon>Metazoa</taxon>
        <taxon>Spiralia</taxon>
        <taxon>Gnathifera</taxon>
        <taxon>Rotifera</taxon>
        <taxon>Eurotatoria</taxon>
        <taxon>Bdelloidea</taxon>
        <taxon>Adinetida</taxon>
        <taxon>Adinetidae</taxon>
        <taxon>Adineta</taxon>
    </lineage>
</organism>
<evidence type="ECO:0000313" key="5">
    <source>
        <dbReference type="Proteomes" id="UP000663852"/>
    </source>
</evidence>
<reference evidence="2" key="1">
    <citation type="submission" date="2021-02" db="EMBL/GenBank/DDBJ databases">
        <authorList>
            <person name="Nowell W R."/>
        </authorList>
    </citation>
    <scope>NUCLEOTIDE SEQUENCE</scope>
</reference>
<dbReference type="Proteomes" id="UP000663852">
    <property type="component" value="Unassembled WGS sequence"/>
</dbReference>
<evidence type="ECO:0000256" key="1">
    <source>
        <dbReference type="SAM" id="Phobius"/>
    </source>
</evidence>
<gene>
    <name evidence="2" type="ORF">EDS130_LOCUS5477</name>
    <name evidence="3" type="ORF">XAT740_LOCUS41586</name>
</gene>
<comment type="caution">
    <text evidence="2">The sequence shown here is derived from an EMBL/GenBank/DDBJ whole genome shotgun (WGS) entry which is preliminary data.</text>
</comment>
<sequence length="221" mass="24986">MIIELIGSLSIAIGFVSLMILTIIHVRKNQNDVSYIHEIDRSQLKMNHLREEASLPFEQSTQVTSSSTSLTRKRSIINVIQVDKASLSSVKYGIQWKFPNDEEMQSEKINPSLTNIENSSEYDQTDSLSFGDQAICVRNLIEKFENNALENRLTIIESDLTSIDSQTINTVRNQNQQRISHHSSISNLDITIPSNISSSIDLEQFESFSTTSNLSEFLITN</sequence>
<keyword evidence="1" id="KW-0812">Transmembrane</keyword>
<feature type="transmembrane region" description="Helical" evidence="1">
    <location>
        <begin position="6"/>
        <end position="26"/>
    </location>
</feature>
<dbReference type="EMBL" id="CAJNOJ010000015">
    <property type="protein sequence ID" value="CAF0813536.1"/>
    <property type="molecule type" value="Genomic_DNA"/>
</dbReference>
<dbReference type="Proteomes" id="UP000663828">
    <property type="component" value="Unassembled WGS sequence"/>
</dbReference>
<keyword evidence="1" id="KW-0472">Membrane</keyword>
<evidence type="ECO:0000313" key="2">
    <source>
        <dbReference type="EMBL" id="CAF0813536.1"/>
    </source>
</evidence>
<keyword evidence="1" id="KW-1133">Transmembrane helix</keyword>
<dbReference type="EMBL" id="CAJNOR010004875">
    <property type="protein sequence ID" value="CAF1532619.1"/>
    <property type="molecule type" value="Genomic_DNA"/>
</dbReference>
<dbReference type="OrthoDB" id="10004602at2759"/>
<accession>A0A813TSY6</accession>
<name>A0A813TSY6_ADIRI</name>
<keyword evidence="4" id="KW-1185">Reference proteome</keyword>
<evidence type="ECO:0000313" key="4">
    <source>
        <dbReference type="Proteomes" id="UP000663828"/>
    </source>
</evidence>
<dbReference type="AlphaFoldDB" id="A0A813TSY6"/>